<name>A0ABW4DTW0_9RHOB</name>
<protein>
    <recommendedName>
        <fullName evidence="3">Capsule polysaccharide biosynthesis protein</fullName>
    </recommendedName>
</protein>
<dbReference type="RefSeq" id="WP_131574067.1">
    <property type="nucleotide sequence ID" value="NZ_CBCSAJ010000017.1"/>
</dbReference>
<evidence type="ECO:0000313" key="1">
    <source>
        <dbReference type="EMBL" id="MFD1480316.1"/>
    </source>
</evidence>
<evidence type="ECO:0008006" key="3">
    <source>
        <dbReference type="Google" id="ProtNLM"/>
    </source>
</evidence>
<dbReference type="InterPro" id="IPR043148">
    <property type="entry name" value="TagF_C"/>
</dbReference>
<evidence type="ECO:0000313" key="2">
    <source>
        <dbReference type="Proteomes" id="UP001597302"/>
    </source>
</evidence>
<sequence>MSADLLLSVYLHPPILHTARAGKLGFLNRIRTILEPQGWQIEILQSGLSAREAAPTRPGYALFNMERPTHDRALTFRRAYHFPYWRLERQAERWRWPIAQAAFDPSSIEPDAARNFLRRLRGRVLPGADPVQGDHILIPLQGHIRRQRSFQSTSPVRMVQAAARTGRPCIVTLHPKEVYDEADRAALDRLIASHPNITLGGDTMARLRDCAFVVTQNSSVGFDGLILGKPVVLFALSDYHHVTLDAGRLGAAEALARAPDHTPPVDRFLDWFLRRTALDMMAPDADARLLSAMKKGGWPV</sequence>
<reference evidence="2" key="1">
    <citation type="journal article" date="2019" name="Int. J. Syst. Evol. Microbiol.">
        <title>The Global Catalogue of Microorganisms (GCM) 10K type strain sequencing project: providing services to taxonomists for standard genome sequencing and annotation.</title>
        <authorList>
            <consortium name="The Broad Institute Genomics Platform"/>
            <consortium name="The Broad Institute Genome Sequencing Center for Infectious Disease"/>
            <person name="Wu L."/>
            <person name="Ma J."/>
        </authorList>
    </citation>
    <scope>NUCLEOTIDE SEQUENCE [LARGE SCALE GENOMIC DNA]</scope>
    <source>
        <strain evidence="2">CCM 8875</strain>
    </source>
</reference>
<gene>
    <name evidence="1" type="ORF">ACFQ5P_03290</name>
</gene>
<dbReference type="Proteomes" id="UP001597302">
    <property type="component" value="Unassembled WGS sequence"/>
</dbReference>
<dbReference type="Gene3D" id="3.40.50.12580">
    <property type="match status" value="1"/>
</dbReference>
<proteinExistence type="predicted"/>
<comment type="caution">
    <text evidence="1">The sequence shown here is derived from an EMBL/GenBank/DDBJ whole genome shotgun (WGS) entry which is preliminary data.</text>
</comment>
<accession>A0ABW4DTW0</accession>
<keyword evidence="2" id="KW-1185">Reference proteome</keyword>
<dbReference type="EMBL" id="JBHTOQ010000003">
    <property type="protein sequence ID" value="MFD1480316.1"/>
    <property type="molecule type" value="Genomic_DNA"/>
</dbReference>
<organism evidence="1 2">
    <name type="scientific">Paracoccus nototheniae</name>
    <dbReference type="NCBI Taxonomy" id="2489002"/>
    <lineage>
        <taxon>Bacteria</taxon>
        <taxon>Pseudomonadati</taxon>
        <taxon>Pseudomonadota</taxon>
        <taxon>Alphaproteobacteria</taxon>
        <taxon>Rhodobacterales</taxon>
        <taxon>Paracoccaceae</taxon>
        <taxon>Paracoccus</taxon>
    </lineage>
</organism>